<feature type="chain" id="PRO_5012431989" evidence="7">
    <location>
        <begin position="25"/>
        <end position="279"/>
    </location>
</feature>
<dbReference type="STRING" id="1123382.SAMN02745221_01746"/>
<dbReference type="GO" id="GO:0008234">
    <property type="term" value="F:cysteine-type peptidase activity"/>
    <property type="evidence" value="ECO:0007669"/>
    <property type="project" value="UniProtKB-KW"/>
</dbReference>
<dbReference type="InterPro" id="IPR038765">
    <property type="entry name" value="Papain-like_cys_pep_sf"/>
</dbReference>
<keyword evidence="11" id="KW-1185">Reference proteome</keyword>
<dbReference type="SUPFAM" id="SSF54106">
    <property type="entry name" value="LysM domain"/>
    <property type="match status" value="2"/>
</dbReference>
<organism evidence="10 11">
    <name type="scientific">Thermosyntropha lipolytica DSM 11003</name>
    <dbReference type="NCBI Taxonomy" id="1123382"/>
    <lineage>
        <taxon>Bacteria</taxon>
        <taxon>Bacillati</taxon>
        <taxon>Bacillota</taxon>
        <taxon>Clostridia</taxon>
        <taxon>Eubacteriales</taxon>
        <taxon>Syntrophomonadaceae</taxon>
        <taxon>Thermosyntropha</taxon>
    </lineage>
</organism>
<evidence type="ECO:0000313" key="11">
    <source>
        <dbReference type="Proteomes" id="UP000242329"/>
    </source>
</evidence>
<dbReference type="OrthoDB" id="9808890at2"/>
<keyword evidence="3 7" id="KW-0732">Signal</keyword>
<evidence type="ECO:0000256" key="5">
    <source>
        <dbReference type="ARBA" id="ARBA00022801"/>
    </source>
</evidence>
<keyword evidence="6" id="KW-0788">Thiol protease</keyword>
<dbReference type="Pfam" id="PF01476">
    <property type="entry name" value="LysM"/>
    <property type="match status" value="2"/>
</dbReference>
<keyword evidence="5 10" id="KW-0378">Hydrolase</keyword>
<evidence type="ECO:0000256" key="2">
    <source>
        <dbReference type="ARBA" id="ARBA00022670"/>
    </source>
</evidence>
<evidence type="ECO:0000259" key="9">
    <source>
        <dbReference type="PROSITE" id="PS51935"/>
    </source>
</evidence>
<feature type="signal peptide" evidence="7">
    <location>
        <begin position="1"/>
        <end position="24"/>
    </location>
</feature>
<feature type="domain" description="LysM" evidence="8">
    <location>
        <begin position="27"/>
        <end position="70"/>
    </location>
</feature>
<dbReference type="PANTHER" id="PTHR47360:SF1">
    <property type="entry name" value="ENDOPEPTIDASE NLPC-RELATED"/>
    <property type="match status" value="1"/>
</dbReference>
<dbReference type="SMART" id="SM00257">
    <property type="entry name" value="LysM"/>
    <property type="match status" value="2"/>
</dbReference>
<comment type="similarity">
    <text evidence="1">Belongs to the peptidase C40 family.</text>
</comment>
<name>A0A1M5QFX4_9FIRM</name>
<accession>A0A1M5QFX4</accession>
<sequence>MGKKVKILVITVLFIFLGCVDALAAEEIYTVKAGDSLWKIASRYGLTVEKLKQINNLTSDRIFPGQALKVSSSIPSGQNAEQNADNNVSSEQASDLVYIVKAGDNLWKIARDYGTTVEELKRLNNLASDRLNVGDKLLVRGVVRDNITPSRSGNLIAGERIIEFASRYLGTPYRYGGNSPGGFDCSGFVYYVFDQFGISLPRTAAGQFQNGVAVSREELMVGDLVFFSCYSKGIDHVGIYVGEGRFIHSSSPRSGGVIYSSLNEAYYARSYVGAKRILR</sequence>
<evidence type="ECO:0000259" key="8">
    <source>
        <dbReference type="PROSITE" id="PS51782"/>
    </source>
</evidence>
<dbReference type="PROSITE" id="PS51782">
    <property type="entry name" value="LYSM"/>
    <property type="match status" value="2"/>
</dbReference>
<dbReference type="EMBL" id="FQWY01000033">
    <property type="protein sequence ID" value="SHH12746.1"/>
    <property type="molecule type" value="Genomic_DNA"/>
</dbReference>
<feature type="domain" description="LysM" evidence="8">
    <location>
        <begin position="96"/>
        <end position="139"/>
    </location>
</feature>
<dbReference type="Gene3D" id="3.90.1720.10">
    <property type="entry name" value="endopeptidase domain like (from Nostoc punctiforme)"/>
    <property type="match status" value="1"/>
</dbReference>
<dbReference type="InterPro" id="IPR018392">
    <property type="entry name" value="LysM"/>
</dbReference>
<dbReference type="InterPro" id="IPR052062">
    <property type="entry name" value="Murein_DD/LD_carboxypeptidase"/>
</dbReference>
<protein>
    <submittedName>
        <fullName evidence="10">Cell wall-associated hydrolase, NlpC family</fullName>
    </submittedName>
</protein>
<dbReference type="PANTHER" id="PTHR47360">
    <property type="entry name" value="MUREIN DD-ENDOPEPTIDASE MEPS/MUREIN LD-CARBOXYPEPTIDASE"/>
    <property type="match status" value="1"/>
</dbReference>
<dbReference type="PROSITE" id="PS51257">
    <property type="entry name" value="PROKAR_LIPOPROTEIN"/>
    <property type="match status" value="1"/>
</dbReference>
<evidence type="ECO:0000256" key="3">
    <source>
        <dbReference type="ARBA" id="ARBA00022729"/>
    </source>
</evidence>
<dbReference type="PROSITE" id="PS51935">
    <property type="entry name" value="NLPC_P60"/>
    <property type="match status" value="1"/>
</dbReference>
<dbReference type="InterPro" id="IPR036779">
    <property type="entry name" value="LysM_dom_sf"/>
</dbReference>
<evidence type="ECO:0000256" key="7">
    <source>
        <dbReference type="SAM" id="SignalP"/>
    </source>
</evidence>
<dbReference type="Proteomes" id="UP000242329">
    <property type="component" value="Unassembled WGS sequence"/>
</dbReference>
<gene>
    <name evidence="10" type="ORF">SAMN02745221_01746</name>
</gene>
<dbReference type="Pfam" id="PF00877">
    <property type="entry name" value="NLPC_P60"/>
    <property type="match status" value="1"/>
</dbReference>
<evidence type="ECO:0000256" key="4">
    <source>
        <dbReference type="ARBA" id="ARBA00022737"/>
    </source>
</evidence>
<feature type="domain" description="NlpC/P60" evidence="9">
    <location>
        <begin position="155"/>
        <end position="278"/>
    </location>
</feature>
<proteinExistence type="inferred from homology"/>
<evidence type="ECO:0000313" key="10">
    <source>
        <dbReference type="EMBL" id="SHH12746.1"/>
    </source>
</evidence>
<dbReference type="RefSeq" id="WP_073092933.1">
    <property type="nucleotide sequence ID" value="NZ_FQWY01000033.1"/>
</dbReference>
<dbReference type="AlphaFoldDB" id="A0A1M5QFX4"/>
<dbReference type="GO" id="GO:0006508">
    <property type="term" value="P:proteolysis"/>
    <property type="evidence" value="ECO:0007669"/>
    <property type="project" value="UniProtKB-KW"/>
</dbReference>
<keyword evidence="4" id="KW-0677">Repeat</keyword>
<keyword evidence="2" id="KW-0645">Protease</keyword>
<reference evidence="11" key="1">
    <citation type="submission" date="2016-11" db="EMBL/GenBank/DDBJ databases">
        <authorList>
            <person name="Varghese N."/>
            <person name="Submissions S."/>
        </authorList>
    </citation>
    <scope>NUCLEOTIDE SEQUENCE [LARGE SCALE GENOMIC DNA]</scope>
    <source>
        <strain evidence="11">DSM 11003</strain>
    </source>
</reference>
<dbReference type="Gene3D" id="3.10.350.10">
    <property type="entry name" value="LysM domain"/>
    <property type="match status" value="2"/>
</dbReference>
<dbReference type="InterPro" id="IPR000064">
    <property type="entry name" value="NLP_P60_dom"/>
</dbReference>
<evidence type="ECO:0000256" key="1">
    <source>
        <dbReference type="ARBA" id="ARBA00007074"/>
    </source>
</evidence>
<dbReference type="CDD" id="cd00118">
    <property type="entry name" value="LysM"/>
    <property type="match status" value="2"/>
</dbReference>
<dbReference type="SUPFAM" id="SSF54001">
    <property type="entry name" value="Cysteine proteinases"/>
    <property type="match status" value="1"/>
</dbReference>
<evidence type="ECO:0000256" key="6">
    <source>
        <dbReference type="ARBA" id="ARBA00022807"/>
    </source>
</evidence>